<evidence type="ECO:0000256" key="7">
    <source>
        <dbReference type="SAM" id="MobiDB-lite"/>
    </source>
</evidence>
<feature type="domain" description="ABC3 transporter permease C-terminal" evidence="9">
    <location>
        <begin position="923"/>
        <end position="1034"/>
    </location>
</feature>
<feature type="transmembrane region" description="Helical" evidence="8">
    <location>
        <begin position="359"/>
        <end position="382"/>
    </location>
</feature>
<feature type="region of interest" description="Disordered" evidence="7">
    <location>
        <begin position="752"/>
        <end position="776"/>
    </location>
</feature>
<dbReference type="EMBL" id="VFOQ01000001">
    <property type="protein sequence ID" value="TQL61287.1"/>
    <property type="molecule type" value="Genomic_DNA"/>
</dbReference>
<feature type="transmembrane region" description="Helical" evidence="8">
    <location>
        <begin position="443"/>
        <end position="467"/>
    </location>
</feature>
<feature type="transmembrane region" description="Helical" evidence="8">
    <location>
        <begin position="916"/>
        <end position="941"/>
    </location>
</feature>
<feature type="transmembrane region" description="Helical" evidence="8">
    <location>
        <begin position="316"/>
        <end position="338"/>
    </location>
</feature>
<evidence type="ECO:0000313" key="11">
    <source>
        <dbReference type="Proteomes" id="UP000319514"/>
    </source>
</evidence>
<dbReference type="InterPro" id="IPR003838">
    <property type="entry name" value="ABC3_permease_C"/>
</dbReference>
<evidence type="ECO:0000256" key="2">
    <source>
        <dbReference type="ARBA" id="ARBA00022475"/>
    </source>
</evidence>
<keyword evidence="5 8" id="KW-0472">Membrane</keyword>
<reference evidence="10 11" key="1">
    <citation type="submission" date="2019-06" db="EMBL/GenBank/DDBJ databases">
        <title>Sequencing the genomes of 1000 actinobacteria strains.</title>
        <authorList>
            <person name="Klenk H.-P."/>
        </authorList>
    </citation>
    <scope>NUCLEOTIDE SEQUENCE [LARGE SCALE GENOMIC DNA]</scope>
    <source>
        <strain evidence="10 11">DSM 18082</strain>
    </source>
</reference>
<comment type="similarity">
    <text evidence="6">Belongs to the ABC-4 integral membrane protein family.</text>
</comment>
<keyword evidence="2" id="KW-1003">Cell membrane</keyword>
<feature type="transmembrane region" description="Helical" evidence="8">
    <location>
        <begin position="479"/>
        <end position="501"/>
    </location>
</feature>
<dbReference type="PANTHER" id="PTHR30572:SF4">
    <property type="entry name" value="ABC TRANSPORTER PERMEASE YTRF"/>
    <property type="match status" value="1"/>
</dbReference>
<keyword evidence="11" id="KW-1185">Reference proteome</keyword>
<dbReference type="Proteomes" id="UP000319514">
    <property type="component" value="Unassembled WGS sequence"/>
</dbReference>
<evidence type="ECO:0000256" key="8">
    <source>
        <dbReference type="SAM" id="Phobius"/>
    </source>
</evidence>
<feature type="transmembrane region" description="Helical" evidence="8">
    <location>
        <begin position="1018"/>
        <end position="1037"/>
    </location>
</feature>
<evidence type="ECO:0000256" key="5">
    <source>
        <dbReference type="ARBA" id="ARBA00023136"/>
    </source>
</evidence>
<sequence length="1054" mass="107391">MWAAMRYRRAQGLVIAGLAALITVCLCFAPLYERALDQALVRRALDRAPDSTTGLVLTSSTGRDTSRRMSVQELTALVPASLARASRPPLASTTVRLDLGDDSMAGAPTGFLTTRTDICAHITVVSGRCPTARGEVAVTAADATLRSWHLGQRLLVTEVVPGVVGRDAPHKLLTVTGTYRQQPGEYWFGQLLGGRAGTSDPFTGQESLDTWVTAAATMTGDSPTAGGPGPDGRYIPSDGTTDPTKGWMAPANEVDLPLREPAVGADELPGVARAVTGVQAAALGNGKSVTARSGLPAIAADVATGRRQAAVIVPLLMAQLGMLALVVLWLVLVAAIEQRRPEVALARLRGRGPGGARRLLFGELGAMVLAGVPVGFVLAIGLSVLARQVWLVPGVPFELPAGAPLAALVAAVVSLLAVLLATRTATREPIVALLRRVPARRHGWALGVADAAVLALAAAGVLALVSGNLSGPLALATPALLALAVGLLFAHVLVPVTAAAGRRALARGRVRRGLTALQIARRPAVRRVVTTITVATALVVFASDALVVGEQGRRARAMAEVGAPAVIDVLTGSVPAVRSALATVDATGRLATPVVRVGTVGEGSTTTQAVVPDQFARIAQFPGQDAAALPWARLAAPAVAPLVLTGGQLHLTVTGESVATDPPGAPTDGLPLSQRLPRLGMQLVLADGSRSSLDLGPIPFGATAPHTVSAPVSCAKGCRLAAVTVDAPASRYAVTAGSFVLGPLGVDGSTAPWGGDGTWLPGDNSSPGPDDITATADGSSLRVRYSDAASQEVALQHASTPVSMPALLAGSLPSGSDRGTFASPGLDGQARQMQVVGHVPLAPGGTPNTVLVNLDTLQREGGTLDSLATVQVWLARSDPALVERVSTALRHGGVQVEGVTTTDGVAGDYAGSASAWGLQLALVVGIAALLMAGLVVVVVVATSWRLRARDHAALRLVGLGRQDLRRVAVGEQVLVVVPAVLAGAVCGVAGAALALPIIPLFTTPPRLPLPPSGSSWPAVLAAAAVALVVLLVVAVRVGQGLSTRATLDRVREVL</sequence>
<organism evidence="10 11">
    <name type="scientific">Oryzihumus leptocrescens</name>
    <dbReference type="NCBI Taxonomy" id="297536"/>
    <lineage>
        <taxon>Bacteria</taxon>
        <taxon>Bacillati</taxon>
        <taxon>Actinomycetota</taxon>
        <taxon>Actinomycetes</taxon>
        <taxon>Micrococcales</taxon>
        <taxon>Intrasporangiaceae</taxon>
        <taxon>Oryzihumus</taxon>
    </lineage>
</organism>
<dbReference type="Pfam" id="PF02687">
    <property type="entry name" value="FtsX"/>
    <property type="match status" value="2"/>
</dbReference>
<dbReference type="GO" id="GO:0022857">
    <property type="term" value="F:transmembrane transporter activity"/>
    <property type="evidence" value="ECO:0007669"/>
    <property type="project" value="TreeGrafter"/>
</dbReference>
<dbReference type="RefSeq" id="WP_141789094.1">
    <property type="nucleotide sequence ID" value="NZ_BAAAKX010000001.1"/>
</dbReference>
<name>A0A542ZLT8_9MICO</name>
<evidence type="ECO:0000256" key="3">
    <source>
        <dbReference type="ARBA" id="ARBA00022692"/>
    </source>
</evidence>
<dbReference type="AlphaFoldDB" id="A0A542ZLT8"/>
<accession>A0A542ZLT8</accession>
<protein>
    <submittedName>
        <fullName evidence="10">FtsX-like permease family protein</fullName>
    </submittedName>
</protein>
<evidence type="ECO:0000313" key="10">
    <source>
        <dbReference type="EMBL" id="TQL61287.1"/>
    </source>
</evidence>
<evidence type="ECO:0000256" key="1">
    <source>
        <dbReference type="ARBA" id="ARBA00004651"/>
    </source>
</evidence>
<proteinExistence type="inferred from homology"/>
<evidence type="ECO:0000256" key="6">
    <source>
        <dbReference type="ARBA" id="ARBA00038076"/>
    </source>
</evidence>
<dbReference type="PANTHER" id="PTHR30572">
    <property type="entry name" value="MEMBRANE COMPONENT OF TRANSPORTER-RELATED"/>
    <property type="match status" value="1"/>
</dbReference>
<dbReference type="OrthoDB" id="3275641at2"/>
<comment type="caution">
    <text evidence="10">The sequence shown here is derived from an EMBL/GenBank/DDBJ whole genome shotgun (WGS) entry which is preliminary data.</text>
</comment>
<feature type="transmembrane region" description="Helical" evidence="8">
    <location>
        <begin position="402"/>
        <end position="422"/>
    </location>
</feature>
<dbReference type="GO" id="GO:0005886">
    <property type="term" value="C:plasma membrane"/>
    <property type="evidence" value="ECO:0007669"/>
    <property type="project" value="UniProtKB-SubCell"/>
</dbReference>
<comment type="subcellular location">
    <subcellularLocation>
        <location evidence="1">Cell membrane</location>
        <topology evidence="1">Multi-pass membrane protein</topology>
    </subcellularLocation>
</comment>
<keyword evidence="4 8" id="KW-1133">Transmembrane helix</keyword>
<dbReference type="InterPro" id="IPR050250">
    <property type="entry name" value="Macrolide_Exporter_MacB"/>
</dbReference>
<feature type="domain" description="ABC3 transporter permease C-terminal" evidence="9">
    <location>
        <begin position="319"/>
        <end position="427"/>
    </location>
</feature>
<feature type="transmembrane region" description="Helical" evidence="8">
    <location>
        <begin position="528"/>
        <end position="548"/>
    </location>
</feature>
<evidence type="ECO:0000259" key="9">
    <source>
        <dbReference type="Pfam" id="PF02687"/>
    </source>
</evidence>
<evidence type="ECO:0000256" key="4">
    <source>
        <dbReference type="ARBA" id="ARBA00022989"/>
    </source>
</evidence>
<keyword evidence="3 8" id="KW-0812">Transmembrane</keyword>
<feature type="transmembrane region" description="Helical" evidence="8">
    <location>
        <begin position="973"/>
        <end position="998"/>
    </location>
</feature>
<gene>
    <name evidence="10" type="ORF">FB474_2695</name>
</gene>